<reference evidence="8 10" key="2">
    <citation type="submission" date="2018-11" db="EMBL/GenBank/DDBJ databases">
        <authorList>
            <consortium name="Pathogen Informatics"/>
        </authorList>
    </citation>
    <scope>NUCLEOTIDE SEQUENCE [LARGE SCALE GENOMIC DNA]</scope>
</reference>
<dbReference type="InterPro" id="IPR013083">
    <property type="entry name" value="Znf_RING/FYVE/PHD"/>
</dbReference>
<dbReference type="WBParaSite" id="HDID_0001086301-mRNA-1">
    <property type="protein sequence ID" value="HDID_0001086301-mRNA-1"/>
    <property type="gene ID" value="HDID_0001086301"/>
</dbReference>
<dbReference type="Proteomes" id="UP000274504">
    <property type="component" value="Unassembled WGS sequence"/>
</dbReference>
<evidence type="ECO:0000313" key="9">
    <source>
        <dbReference type="EMBL" id="VUZ47537.1"/>
    </source>
</evidence>
<organism evidence="12">
    <name type="scientific">Hymenolepis diminuta</name>
    <name type="common">Rat tapeworm</name>
    <dbReference type="NCBI Taxonomy" id="6216"/>
    <lineage>
        <taxon>Eukaryota</taxon>
        <taxon>Metazoa</taxon>
        <taxon>Spiralia</taxon>
        <taxon>Lophotrochozoa</taxon>
        <taxon>Platyhelminthes</taxon>
        <taxon>Cestoda</taxon>
        <taxon>Eucestoda</taxon>
        <taxon>Cyclophyllidea</taxon>
        <taxon>Hymenolepididae</taxon>
        <taxon>Hymenolepis</taxon>
    </lineage>
</organism>
<keyword evidence="11" id="KW-1185">Reference proteome</keyword>
<dbReference type="EMBL" id="UYSG01012032">
    <property type="protein sequence ID" value="VDL64178.1"/>
    <property type="molecule type" value="Genomic_DNA"/>
</dbReference>
<dbReference type="PROSITE" id="PS50089">
    <property type="entry name" value="ZF_RING_2"/>
    <property type="match status" value="2"/>
</dbReference>
<dbReference type="PROSITE" id="PS00518">
    <property type="entry name" value="ZF_RING_1"/>
    <property type="match status" value="1"/>
</dbReference>
<dbReference type="Gene3D" id="3.30.40.10">
    <property type="entry name" value="Zinc/RING finger domain, C3HC4 (zinc finger)"/>
    <property type="match status" value="2"/>
</dbReference>
<dbReference type="PANTHER" id="PTHR47048">
    <property type="entry name" value="PROTEIN SCAF11"/>
    <property type="match status" value="1"/>
</dbReference>
<keyword evidence="5" id="KW-0862">Zinc</keyword>
<dbReference type="Pfam" id="PF13923">
    <property type="entry name" value="zf-C3HC4_2"/>
    <property type="match status" value="1"/>
</dbReference>
<gene>
    <name evidence="8" type="ORF">HDID_LOCUS10861</name>
    <name evidence="9" type="ORF">WMSIL1_LOCUS7073</name>
</gene>
<feature type="domain" description="RING-type" evidence="7">
    <location>
        <begin position="9"/>
        <end position="52"/>
    </location>
</feature>
<dbReference type="Proteomes" id="UP000321570">
    <property type="component" value="Unassembled WGS sequence"/>
</dbReference>
<evidence type="ECO:0000256" key="5">
    <source>
        <dbReference type="ARBA" id="ARBA00022833"/>
    </source>
</evidence>
<evidence type="ECO:0000313" key="8">
    <source>
        <dbReference type="EMBL" id="VDL64178.1"/>
    </source>
</evidence>
<evidence type="ECO:0000256" key="6">
    <source>
        <dbReference type="PROSITE-ProRule" id="PRU00175"/>
    </source>
</evidence>
<dbReference type="InterPro" id="IPR001841">
    <property type="entry name" value="Znf_RING"/>
</dbReference>
<dbReference type="AlphaFoldDB" id="A0A0R3SYL8"/>
<accession>A0A0R3SYL8</accession>
<dbReference type="GO" id="GO:0008270">
    <property type="term" value="F:zinc ion binding"/>
    <property type="evidence" value="ECO:0007669"/>
    <property type="project" value="UniProtKB-KW"/>
</dbReference>
<dbReference type="PANTHER" id="PTHR47048:SF1">
    <property type="entry name" value="PROTEIN SCAF11"/>
    <property type="match status" value="1"/>
</dbReference>
<protein>
    <submittedName>
        <fullName evidence="12">RING-type domain-containing protein</fullName>
    </submittedName>
</protein>
<keyword evidence="1" id="KW-0853">WD repeat</keyword>
<dbReference type="GO" id="GO:0000245">
    <property type="term" value="P:spliceosomal complex assembly"/>
    <property type="evidence" value="ECO:0007669"/>
    <property type="project" value="TreeGrafter"/>
</dbReference>
<dbReference type="Pfam" id="PF17120">
    <property type="entry name" value="zf-RING_16"/>
    <property type="match status" value="1"/>
</dbReference>
<dbReference type="SMART" id="SM00184">
    <property type="entry name" value="RING"/>
    <property type="match status" value="2"/>
</dbReference>
<feature type="domain" description="RING-type" evidence="7">
    <location>
        <begin position="85"/>
        <end position="125"/>
    </location>
</feature>
<evidence type="ECO:0000256" key="4">
    <source>
        <dbReference type="ARBA" id="ARBA00022771"/>
    </source>
</evidence>
<keyword evidence="3" id="KW-0677">Repeat</keyword>
<reference evidence="12" key="1">
    <citation type="submission" date="2017-02" db="UniProtKB">
        <authorList>
            <consortium name="WormBaseParasite"/>
        </authorList>
    </citation>
    <scope>IDENTIFICATION</scope>
</reference>
<dbReference type="GO" id="GO:0003723">
    <property type="term" value="F:RNA binding"/>
    <property type="evidence" value="ECO:0007669"/>
    <property type="project" value="TreeGrafter"/>
</dbReference>
<evidence type="ECO:0000256" key="1">
    <source>
        <dbReference type="ARBA" id="ARBA00022574"/>
    </source>
</evidence>
<dbReference type="InterPro" id="IPR049566">
    <property type="entry name" value="WDR59_RTC1-like_RING_Znf"/>
</dbReference>
<sequence length="189" mass="21730">MLWDEASICALCQRRIGSEIANPSKCSHFFHTECIRKYANENNYGGRSKCPVKGCRNIFLRIDVRNEASNDKFPQFIIVESRHRCPICGDVIQDPFAKTNICQHNFCYQCLKESATYRTICPVDRKDFTEIFIFDRNKDPIYKNEKAPQIICLICLEPIATSTVEFHPEYNKPCHSACLQDEDGGSFGD</sequence>
<dbReference type="SUPFAM" id="SSF57850">
    <property type="entry name" value="RING/U-box"/>
    <property type="match status" value="2"/>
</dbReference>
<keyword evidence="4 6" id="KW-0863">Zinc-finger</keyword>
<name>A0A0R3SYL8_HYMDI</name>
<proteinExistence type="predicted"/>
<evidence type="ECO:0000256" key="2">
    <source>
        <dbReference type="ARBA" id="ARBA00022723"/>
    </source>
</evidence>
<evidence type="ECO:0000313" key="11">
    <source>
        <dbReference type="Proteomes" id="UP000321570"/>
    </source>
</evidence>
<evidence type="ECO:0000256" key="3">
    <source>
        <dbReference type="ARBA" id="ARBA00022737"/>
    </source>
</evidence>
<keyword evidence="2" id="KW-0479">Metal-binding</keyword>
<evidence type="ECO:0000259" key="7">
    <source>
        <dbReference type="PROSITE" id="PS50089"/>
    </source>
</evidence>
<dbReference type="OrthoDB" id="365379at2759"/>
<dbReference type="InterPro" id="IPR017907">
    <property type="entry name" value="Znf_RING_CS"/>
</dbReference>
<evidence type="ECO:0000313" key="12">
    <source>
        <dbReference type="WBParaSite" id="HDID_0001086301-mRNA-1"/>
    </source>
</evidence>
<reference evidence="9 11" key="3">
    <citation type="submission" date="2019-07" db="EMBL/GenBank/DDBJ databases">
        <authorList>
            <person name="Jastrzebski P J."/>
            <person name="Paukszto L."/>
            <person name="Jastrzebski P J."/>
        </authorList>
    </citation>
    <scope>NUCLEOTIDE SEQUENCE [LARGE SCALE GENOMIC DNA]</scope>
    <source>
        <strain evidence="9 11">WMS-il1</strain>
    </source>
</reference>
<evidence type="ECO:0000313" key="10">
    <source>
        <dbReference type="Proteomes" id="UP000274504"/>
    </source>
</evidence>
<dbReference type="EMBL" id="CABIJS010000244">
    <property type="protein sequence ID" value="VUZ47537.1"/>
    <property type="molecule type" value="Genomic_DNA"/>
</dbReference>